<dbReference type="InterPro" id="IPR035897">
    <property type="entry name" value="Toll_tir_struct_dom_sf"/>
</dbReference>
<dbReference type="Proteomes" id="UP000630805">
    <property type="component" value="Unassembled WGS sequence"/>
</dbReference>
<organism evidence="2 3">
    <name type="scientific">Ruegeria haliotis</name>
    <dbReference type="NCBI Taxonomy" id="2747601"/>
    <lineage>
        <taxon>Bacteria</taxon>
        <taxon>Pseudomonadati</taxon>
        <taxon>Pseudomonadota</taxon>
        <taxon>Alphaproteobacteria</taxon>
        <taxon>Rhodobacterales</taxon>
        <taxon>Roseobacteraceae</taxon>
        <taxon>Ruegeria</taxon>
    </lineage>
</organism>
<feature type="domain" description="TIR" evidence="1">
    <location>
        <begin position="160"/>
        <end position="274"/>
    </location>
</feature>
<evidence type="ECO:0000259" key="1">
    <source>
        <dbReference type="Pfam" id="PF13676"/>
    </source>
</evidence>
<keyword evidence="3" id="KW-1185">Reference proteome</keyword>
<sequence>MYNLLVSGDTEAWDEGQWTIEAGRCVSPFEYTNAEIAETLGGFSAEAIKSLVGFPCIFAYENARDKDPKLGRITEVAARQGKVRVNFEIQLCTPFLTFNDLEDEGVKFDLDIQSWEMNRTHWAVKDINLDREMSKRGITLPSWASTTRRAIDISNHQFDVALSFPGEVRPLVEKVASELERTLGQDTYFYDLNYTAQLAQPSLDTLLQSIYRNQSNLVVVFIGANYQQKDWCGIEFRAIRDIIATRENSRVMFVRTDPGDVEGVFATDGYIDAMKFTPQQIAEFIVQRAAKP</sequence>
<protein>
    <submittedName>
        <fullName evidence="2">TIR domain-containing protein</fullName>
    </submittedName>
</protein>
<evidence type="ECO:0000313" key="3">
    <source>
        <dbReference type="Proteomes" id="UP000630805"/>
    </source>
</evidence>
<gene>
    <name evidence="2" type="ORF">HW561_04700</name>
</gene>
<dbReference type="SUPFAM" id="SSF52200">
    <property type="entry name" value="Toll/Interleukin receptor TIR domain"/>
    <property type="match status" value="1"/>
</dbReference>
<comment type="caution">
    <text evidence="2">The sequence shown here is derived from an EMBL/GenBank/DDBJ whole genome shotgun (WGS) entry which is preliminary data.</text>
</comment>
<dbReference type="InterPro" id="IPR000157">
    <property type="entry name" value="TIR_dom"/>
</dbReference>
<proteinExistence type="predicted"/>
<dbReference type="Pfam" id="PF13676">
    <property type="entry name" value="TIR_2"/>
    <property type="match status" value="1"/>
</dbReference>
<evidence type="ECO:0000313" key="2">
    <source>
        <dbReference type="EMBL" id="NVO55089.1"/>
    </source>
</evidence>
<dbReference type="Gene3D" id="3.40.50.10140">
    <property type="entry name" value="Toll/interleukin-1 receptor homology (TIR) domain"/>
    <property type="match status" value="1"/>
</dbReference>
<reference evidence="2 3" key="1">
    <citation type="submission" date="2020-06" db="EMBL/GenBank/DDBJ databases">
        <authorList>
            <person name="Cao W.R."/>
        </authorList>
    </citation>
    <scope>NUCLEOTIDE SEQUENCE [LARGE SCALE GENOMIC DNA]</scope>
    <source>
        <strain evidence="2 3">B1Z28</strain>
    </source>
</reference>
<name>A0ABX2PLX2_9RHOB</name>
<dbReference type="RefSeq" id="WP_176862120.1">
    <property type="nucleotide sequence ID" value="NZ_JABXWT010000001.1"/>
</dbReference>
<accession>A0ABX2PLX2</accession>
<dbReference type="EMBL" id="JABXWT010000001">
    <property type="protein sequence ID" value="NVO55089.1"/>
    <property type="molecule type" value="Genomic_DNA"/>
</dbReference>